<dbReference type="Gene3D" id="3.30.565.10">
    <property type="entry name" value="Histidine kinase-like ATPase, C-terminal domain"/>
    <property type="match status" value="1"/>
</dbReference>
<evidence type="ECO:0000313" key="8">
    <source>
        <dbReference type="EMBL" id="MBD0384462.1"/>
    </source>
</evidence>
<comment type="caution">
    <text evidence="8">The sequence shown here is derived from an EMBL/GenBank/DDBJ whole genome shotgun (WGS) entry which is preliminary data.</text>
</comment>
<reference evidence="8" key="1">
    <citation type="submission" date="2020-09" db="EMBL/GenBank/DDBJ databases">
        <title>Draft Genome Sequence of Paenibacillus sp. WST5.</title>
        <authorList>
            <person name="Bao Z."/>
        </authorList>
    </citation>
    <scope>NUCLEOTIDE SEQUENCE</scope>
    <source>
        <strain evidence="8">WST5</strain>
    </source>
</reference>
<dbReference type="InterPro" id="IPR003660">
    <property type="entry name" value="HAMP_dom"/>
</dbReference>
<name>A0A926QN68_9BACL</name>
<dbReference type="EMBL" id="JACVVD010000020">
    <property type="protein sequence ID" value="MBD0384462.1"/>
    <property type="molecule type" value="Genomic_DNA"/>
</dbReference>
<evidence type="ECO:0000259" key="7">
    <source>
        <dbReference type="PROSITE" id="PS50885"/>
    </source>
</evidence>
<evidence type="ECO:0000313" key="9">
    <source>
        <dbReference type="Proteomes" id="UP000650466"/>
    </source>
</evidence>
<dbReference type="Pfam" id="PF06580">
    <property type="entry name" value="His_kinase"/>
    <property type="match status" value="1"/>
</dbReference>
<keyword evidence="6" id="KW-1133">Transmembrane helix</keyword>
<feature type="transmembrane region" description="Helical" evidence="6">
    <location>
        <begin position="43"/>
        <end position="63"/>
    </location>
</feature>
<dbReference type="SMART" id="SM00304">
    <property type="entry name" value="HAMP"/>
    <property type="match status" value="1"/>
</dbReference>
<keyword evidence="9" id="KW-1185">Reference proteome</keyword>
<dbReference type="InterPro" id="IPR036890">
    <property type="entry name" value="HATPase_C_sf"/>
</dbReference>
<evidence type="ECO:0000256" key="6">
    <source>
        <dbReference type="SAM" id="Phobius"/>
    </source>
</evidence>
<feature type="non-terminal residue" evidence="8">
    <location>
        <position position="1"/>
    </location>
</feature>
<dbReference type="SUPFAM" id="SSF55874">
    <property type="entry name" value="ATPase domain of HSP90 chaperone/DNA topoisomerase II/histidine kinase"/>
    <property type="match status" value="1"/>
</dbReference>
<dbReference type="GO" id="GO:0005886">
    <property type="term" value="C:plasma membrane"/>
    <property type="evidence" value="ECO:0007669"/>
    <property type="project" value="UniProtKB-SubCell"/>
</dbReference>
<keyword evidence="4" id="KW-0808">Transferase</keyword>
<evidence type="ECO:0000256" key="1">
    <source>
        <dbReference type="ARBA" id="ARBA00004651"/>
    </source>
</evidence>
<sequence length="340" mass="39948">SQTGTYSISGSRYYTAYSRSDYLDMALYRFIPEQIIKKPLDKFYVWAWLFLFAAVVIIGVYALSTYKFIHKPLITLVKSFRRMENGDLDFVIANESKYEFGYLFVRFNQMVANLRSLIDQVYKQKIMAQRAELKQLQSQINPHFLFNSFFILNTMAKTGDLERVELFTTQLGEYFQFVTRNASDEVSLKQEIQHARLYTEIQKLRFSRRVAVQFEDLPYDLEKLQVPRLIVQPIIENAFEHSLEQMAYNGWIVIRFDWNETEVQIIVEDNGNRLTDETLQYIEESLATNDEQMETTGMVNIHRRLKITFGDPYGLYVSRGDLGGLQVIIRFPRNRGGELV</sequence>
<dbReference type="InterPro" id="IPR050640">
    <property type="entry name" value="Bact_2-comp_sensor_kinase"/>
</dbReference>
<feature type="domain" description="HAMP" evidence="7">
    <location>
        <begin position="67"/>
        <end position="119"/>
    </location>
</feature>
<gene>
    <name evidence="8" type="ORF">ICC18_30945</name>
</gene>
<dbReference type="Gene3D" id="6.10.340.10">
    <property type="match status" value="1"/>
</dbReference>
<dbReference type="PANTHER" id="PTHR34220">
    <property type="entry name" value="SENSOR HISTIDINE KINASE YPDA"/>
    <property type="match status" value="1"/>
</dbReference>
<organism evidence="8 9">
    <name type="scientific">Paenibacillus sedimenti</name>
    <dbReference type="NCBI Taxonomy" id="2770274"/>
    <lineage>
        <taxon>Bacteria</taxon>
        <taxon>Bacillati</taxon>
        <taxon>Bacillota</taxon>
        <taxon>Bacilli</taxon>
        <taxon>Bacillales</taxon>
        <taxon>Paenibacillaceae</taxon>
        <taxon>Paenibacillus</taxon>
    </lineage>
</organism>
<keyword evidence="6" id="KW-0812">Transmembrane</keyword>
<dbReference type="Proteomes" id="UP000650466">
    <property type="component" value="Unassembled WGS sequence"/>
</dbReference>
<dbReference type="InterPro" id="IPR010559">
    <property type="entry name" value="Sig_transdc_His_kin_internal"/>
</dbReference>
<dbReference type="SUPFAM" id="SSF158472">
    <property type="entry name" value="HAMP domain-like"/>
    <property type="match status" value="1"/>
</dbReference>
<protein>
    <submittedName>
        <fullName evidence="8">Histidine kinase</fullName>
    </submittedName>
</protein>
<dbReference type="AlphaFoldDB" id="A0A926QN68"/>
<keyword evidence="3" id="KW-0597">Phosphoprotein</keyword>
<keyword evidence="5 6" id="KW-0472">Membrane</keyword>
<dbReference type="PROSITE" id="PS50885">
    <property type="entry name" value="HAMP"/>
    <property type="match status" value="1"/>
</dbReference>
<evidence type="ECO:0000256" key="4">
    <source>
        <dbReference type="ARBA" id="ARBA00022679"/>
    </source>
</evidence>
<comment type="subcellular location">
    <subcellularLocation>
        <location evidence="1">Cell membrane</location>
        <topology evidence="1">Multi-pass membrane protein</topology>
    </subcellularLocation>
</comment>
<evidence type="ECO:0000256" key="5">
    <source>
        <dbReference type="ARBA" id="ARBA00023136"/>
    </source>
</evidence>
<keyword evidence="8" id="KW-0418">Kinase</keyword>
<accession>A0A926QN68</accession>
<proteinExistence type="predicted"/>
<evidence type="ECO:0000256" key="2">
    <source>
        <dbReference type="ARBA" id="ARBA00022475"/>
    </source>
</evidence>
<dbReference type="Pfam" id="PF00672">
    <property type="entry name" value="HAMP"/>
    <property type="match status" value="1"/>
</dbReference>
<dbReference type="CDD" id="cd06225">
    <property type="entry name" value="HAMP"/>
    <property type="match status" value="1"/>
</dbReference>
<evidence type="ECO:0000256" key="3">
    <source>
        <dbReference type="ARBA" id="ARBA00022553"/>
    </source>
</evidence>
<dbReference type="GO" id="GO:0000155">
    <property type="term" value="F:phosphorelay sensor kinase activity"/>
    <property type="evidence" value="ECO:0007669"/>
    <property type="project" value="InterPro"/>
</dbReference>
<dbReference type="PANTHER" id="PTHR34220:SF7">
    <property type="entry name" value="SENSOR HISTIDINE KINASE YPDA"/>
    <property type="match status" value="1"/>
</dbReference>
<dbReference type="RefSeq" id="WP_188178241.1">
    <property type="nucleotide sequence ID" value="NZ_JACVVD010000020.1"/>
</dbReference>
<keyword evidence="2" id="KW-1003">Cell membrane</keyword>